<dbReference type="Proteomes" id="UP000087766">
    <property type="component" value="Chromosome 6"/>
</dbReference>
<evidence type="ECO:0000313" key="2">
    <source>
        <dbReference type="Proteomes" id="UP000087766"/>
    </source>
</evidence>
<evidence type="ECO:0000313" key="3">
    <source>
        <dbReference type="RefSeq" id="XP_014503132.1"/>
    </source>
</evidence>
<name>A0A1S3UAS5_VIGRR</name>
<reference evidence="2" key="1">
    <citation type="journal article" date="2014" name="Nat. Commun.">
        <title>Genome sequence of mungbean and insights into evolution within Vigna species.</title>
        <authorList>
            <person name="Kang Y.J."/>
            <person name="Kim S.K."/>
            <person name="Kim M.Y."/>
            <person name="Lestari P."/>
            <person name="Kim K.H."/>
            <person name="Ha B.K."/>
            <person name="Jun T.H."/>
            <person name="Hwang W.J."/>
            <person name="Lee T."/>
            <person name="Lee J."/>
            <person name="Shim S."/>
            <person name="Yoon M.Y."/>
            <person name="Jang Y.E."/>
            <person name="Han K.S."/>
            <person name="Taeprayoon P."/>
            <person name="Yoon N."/>
            <person name="Somta P."/>
            <person name="Tanya P."/>
            <person name="Kim K.S."/>
            <person name="Gwag J.G."/>
            <person name="Moon J.K."/>
            <person name="Lee Y.H."/>
            <person name="Park B.S."/>
            <person name="Bombarely A."/>
            <person name="Doyle J.J."/>
            <person name="Jackson S.A."/>
            <person name="Schafleitner R."/>
            <person name="Srinives P."/>
            <person name="Varshney R.K."/>
            <person name="Lee S.H."/>
        </authorList>
    </citation>
    <scope>NUCLEOTIDE SEQUENCE [LARGE SCALE GENOMIC DNA]</scope>
    <source>
        <strain evidence="2">cv. VC1973A</strain>
    </source>
</reference>
<keyword evidence="2" id="KW-1185">Reference proteome</keyword>
<dbReference type="OrthoDB" id="8048545at2759"/>
<dbReference type="RefSeq" id="XP_014503132.1">
    <property type="nucleotide sequence ID" value="XM_014647646.1"/>
</dbReference>
<reference evidence="3" key="2">
    <citation type="submission" date="2025-08" db="UniProtKB">
        <authorList>
            <consortium name="RefSeq"/>
        </authorList>
    </citation>
    <scope>IDENTIFICATION</scope>
    <source>
        <tissue evidence="3">Leaf</tissue>
    </source>
</reference>
<dbReference type="KEGG" id="vra:106763456"/>
<evidence type="ECO:0000259" key="1">
    <source>
        <dbReference type="Pfam" id="PF07727"/>
    </source>
</evidence>
<dbReference type="AlphaFoldDB" id="A0A1S3UAS5"/>
<proteinExistence type="predicted"/>
<gene>
    <name evidence="3" type="primary">LOC106763456</name>
</gene>
<dbReference type="InterPro" id="IPR013103">
    <property type="entry name" value="RVT_2"/>
</dbReference>
<feature type="domain" description="Reverse transcriptase Ty1/copia-type" evidence="1">
    <location>
        <begin position="52"/>
        <end position="154"/>
    </location>
</feature>
<accession>A0A1S3UAS5</accession>
<dbReference type="Pfam" id="PF07727">
    <property type="entry name" value="RVT_2"/>
    <property type="match status" value="1"/>
</dbReference>
<dbReference type="STRING" id="3916.A0A1S3UAS5"/>
<organism evidence="2 3">
    <name type="scientific">Vigna radiata var. radiata</name>
    <name type="common">Mung bean</name>
    <name type="synonym">Phaseolus aureus</name>
    <dbReference type="NCBI Taxonomy" id="3916"/>
    <lineage>
        <taxon>Eukaryota</taxon>
        <taxon>Viridiplantae</taxon>
        <taxon>Streptophyta</taxon>
        <taxon>Embryophyta</taxon>
        <taxon>Tracheophyta</taxon>
        <taxon>Spermatophyta</taxon>
        <taxon>Magnoliopsida</taxon>
        <taxon>eudicotyledons</taxon>
        <taxon>Gunneridae</taxon>
        <taxon>Pentapetalae</taxon>
        <taxon>rosids</taxon>
        <taxon>fabids</taxon>
        <taxon>Fabales</taxon>
        <taxon>Fabaceae</taxon>
        <taxon>Papilionoideae</taxon>
        <taxon>50 kb inversion clade</taxon>
        <taxon>NPAAA clade</taxon>
        <taxon>indigoferoid/millettioid clade</taxon>
        <taxon>Phaseoleae</taxon>
        <taxon>Vigna</taxon>
    </lineage>
</organism>
<protein>
    <submittedName>
        <fullName evidence="3">Uncharacterized protein LOC106763456</fullName>
    </submittedName>
</protein>
<dbReference type="GeneID" id="106763456"/>
<sequence length="166" mass="19550">MSRGVSTRRKLNQFCMNVAFVSKIEPKKVEEALNNENWMLAMQEELNQFTRNNVWELVPRKPDLQVIGKKWVFHNKMDDSGEIIKNKERLVAKGYYQEEGIDYDETYAPIARLEAIRILLAIASKMKFKLYQMEVKNAFLNGFIKELVYVEQPPLKILNTLIMYIN</sequence>